<dbReference type="Pfam" id="PF07650">
    <property type="entry name" value="KH_2"/>
    <property type="match status" value="1"/>
</dbReference>
<dbReference type="PANTHER" id="PTHR11760">
    <property type="entry name" value="30S/40S RIBOSOMAL PROTEIN S3"/>
    <property type="match status" value="1"/>
</dbReference>
<sequence>MVLIKKYFVQKALREAKIDEYLAKRFYRAGYAGVRIIELPIGHRVYIYAERPGMIIGRGGQTIRELQYIFEKHFGLNNPQVSVRRVEEPDLNARVVASRIAVLLERGAHYRRVANVMLRRILAAGAIGAEIVISGKLRTERARYEKLRAGKVYSTGYQVEYMVDRAVMHVLLKPGVYGIEVKIVKPVRPADYVRIKTPEEVKEIVEKIREEMGLKAAEAQAQEGQAQTQAGESQAEGGEGGS</sequence>
<gene>
    <name evidence="6" type="primary">rps3</name>
    <name evidence="9" type="ordered locus">Pyrfu_1664</name>
</gene>
<organism evidence="9 10">
    <name type="scientific">Pyrolobus fumarii (strain DSM 11204 / 1A)</name>
    <dbReference type="NCBI Taxonomy" id="694429"/>
    <lineage>
        <taxon>Archaea</taxon>
        <taxon>Thermoproteota</taxon>
        <taxon>Thermoprotei</taxon>
        <taxon>Desulfurococcales</taxon>
        <taxon>Pyrodictiaceae</taxon>
        <taxon>Pyrolobus</taxon>
    </lineage>
</organism>
<dbReference type="SUPFAM" id="SSF54814">
    <property type="entry name" value="Prokaryotic type KH domain (KH-domain type II)"/>
    <property type="match status" value="1"/>
</dbReference>
<dbReference type="SMART" id="SM00322">
    <property type="entry name" value="KH"/>
    <property type="match status" value="1"/>
</dbReference>
<dbReference type="InterPro" id="IPR001351">
    <property type="entry name" value="Ribosomal_uS3_C"/>
</dbReference>
<dbReference type="NCBIfam" id="NF003219">
    <property type="entry name" value="PRK04191.1"/>
    <property type="match status" value="1"/>
</dbReference>
<evidence type="ECO:0000256" key="2">
    <source>
        <dbReference type="ARBA" id="ARBA00022730"/>
    </source>
</evidence>
<reference evidence="9 10" key="1">
    <citation type="journal article" date="2011" name="Stand. Genomic Sci.">
        <title>Complete genome sequence of the hyperthermophilic chemolithoautotroph Pyrolobus fumarii type strain (1A).</title>
        <authorList>
            <person name="Anderson I."/>
            <person name="Goker M."/>
            <person name="Nolan M."/>
            <person name="Lucas S."/>
            <person name="Hammon N."/>
            <person name="Deshpande S."/>
            <person name="Cheng J.F."/>
            <person name="Tapia R."/>
            <person name="Han C."/>
            <person name="Goodwin L."/>
            <person name="Pitluck S."/>
            <person name="Huntemann M."/>
            <person name="Liolios K."/>
            <person name="Ivanova N."/>
            <person name="Pagani I."/>
            <person name="Mavromatis K."/>
            <person name="Ovchinikova G."/>
            <person name="Pati A."/>
            <person name="Chen A."/>
            <person name="Palaniappan K."/>
            <person name="Land M."/>
            <person name="Hauser L."/>
            <person name="Brambilla E.M."/>
            <person name="Huber H."/>
            <person name="Yasawong M."/>
            <person name="Rohde M."/>
            <person name="Spring S."/>
            <person name="Abt B."/>
            <person name="Sikorski J."/>
            <person name="Wirth R."/>
            <person name="Detter J.C."/>
            <person name="Woyke T."/>
            <person name="Bristow J."/>
            <person name="Eisen J.A."/>
            <person name="Markowitz V."/>
            <person name="Hugenholtz P."/>
            <person name="Kyrpides N.C."/>
            <person name="Klenk H.P."/>
            <person name="Lapidus A."/>
        </authorList>
    </citation>
    <scope>NUCLEOTIDE SEQUENCE [LARGE SCALE GENOMIC DNA]</scope>
    <source>
        <strain evidence="10">DSM 11204 / 1A</strain>
    </source>
</reference>
<dbReference type="eggNOG" id="arCOG04097">
    <property type="taxonomic scope" value="Archaea"/>
</dbReference>
<dbReference type="GO" id="GO:0019843">
    <property type="term" value="F:rRNA binding"/>
    <property type="evidence" value="ECO:0007669"/>
    <property type="project" value="UniProtKB-UniRule"/>
</dbReference>
<dbReference type="Pfam" id="PF00189">
    <property type="entry name" value="Ribosomal_S3_C"/>
    <property type="match status" value="1"/>
</dbReference>
<dbReference type="InterPro" id="IPR004087">
    <property type="entry name" value="KH_dom"/>
</dbReference>
<keyword evidence="10" id="KW-1185">Reference proteome</keyword>
<evidence type="ECO:0000313" key="10">
    <source>
        <dbReference type="Proteomes" id="UP000001037"/>
    </source>
</evidence>
<proteinExistence type="inferred from homology"/>
<dbReference type="EMBL" id="CP002838">
    <property type="protein sequence ID" value="AEM39520.1"/>
    <property type="molecule type" value="Genomic_DNA"/>
</dbReference>
<dbReference type="InterPro" id="IPR009019">
    <property type="entry name" value="KH_sf_prok-type"/>
</dbReference>
<keyword evidence="3 6" id="KW-0694">RNA-binding</keyword>
<dbReference type="PANTHER" id="PTHR11760:SF32">
    <property type="entry name" value="SMALL RIBOSOMAL SUBUNIT PROTEIN US3"/>
    <property type="match status" value="1"/>
</dbReference>
<dbReference type="RefSeq" id="WP_014027197.1">
    <property type="nucleotide sequence ID" value="NC_015931.1"/>
</dbReference>
<accession>G0ECF0</accession>
<comment type="similarity">
    <text evidence="1 6">Belongs to the universal ribosomal protein uS3 family.</text>
</comment>
<dbReference type="PROSITE" id="PS50084">
    <property type="entry name" value="KH_TYPE_1"/>
    <property type="match status" value="1"/>
</dbReference>
<dbReference type="GO" id="GO:0003735">
    <property type="term" value="F:structural constituent of ribosome"/>
    <property type="evidence" value="ECO:0007669"/>
    <property type="project" value="UniProtKB-UniRule"/>
</dbReference>
<evidence type="ECO:0000256" key="1">
    <source>
        <dbReference type="ARBA" id="ARBA00010761"/>
    </source>
</evidence>
<comment type="subunit">
    <text evidence="6">Part of the 30S ribosomal subunit.</text>
</comment>
<dbReference type="GO" id="GO:0006412">
    <property type="term" value="P:translation"/>
    <property type="evidence" value="ECO:0007669"/>
    <property type="project" value="UniProtKB-UniRule"/>
</dbReference>
<dbReference type="AlphaFoldDB" id="G0ECF0"/>
<dbReference type="STRING" id="694429.Pyrfu_1664"/>
<dbReference type="SUPFAM" id="SSF54821">
    <property type="entry name" value="Ribosomal protein S3 C-terminal domain"/>
    <property type="match status" value="1"/>
</dbReference>
<dbReference type="Gene3D" id="3.30.1140.32">
    <property type="entry name" value="Ribosomal protein S3, C-terminal domain"/>
    <property type="match status" value="1"/>
</dbReference>
<feature type="compositionally biased region" description="Low complexity" evidence="7">
    <location>
        <begin position="216"/>
        <end position="236"/>
    </location>
</feature>
<feature type="domain" description="KH type-2" evidence="8">
    <location>
        <begin position="18"/>
        <end position="87"/>
    </location>
</feature>
<keyword evidence="5 6" id="KW-0687">Ribonucleoprotein</keyword>
<dbReference type="KEGG" id="pfm:Pyrfu_1664"/>
<evidence type="ECO:0000313" key="9">
    <source>
        <dbReference type="EMBL" id="AEM39520.1"/>
    </source>
</evidence>
<dbReference type="InterPro" id="IPR057258">
    <property type="entry name" value="Ribosomal_uS3"/>
</dbReference>
<dbReference type="GO" id="GO:0022627">
    <property type="term" value="C:cytosolic small ribosomal subunit"/>
    <property type="evidence" value="ECO:0007669"/>
    <property type="project" value="UniProtKB-UniRule"/>
</dbReference>
<evidence type="ECO:0000256" key="6">
    <source>
        <dbReference type="HAMAP-Rule" id="MF_01309"/>
    </source>
</evidence>
<dbReference type="InParanoid" id="G0ECF0"/>
<dbReference type="InterPro" id="IPR027488">
    <property type="entry name" value="Ribosomal_uS3_arc"/>
</dbReference>
<dbReference type="HAMAP" id="MF_01309_A">
    <property type="entry name" value="Ribosomal_uS3_A"/>
    <property type="match status" value="1"/>
</dbReference>
<keyword evidence="2 6" id="KW-0699">rRNA-binding</keyword>
<dbReference type="OrthoDB" id="9126at2157"/>
<dbReference type="InterPro" id="IPR005703">
    <property type="entry name" value="Ribosomal_uS3_euk/arc"/>
</dbReference>
<dbReference type="PROSITE" id="PS50823">
    <property type="entry name" value="KH_TYPE_2"/>
    <property type="match status" value="1"/>
</dbReference>
<comment type="function">
    <text evidence="6">Binds the lower part of the 30S subunit head.</text>
</comment>
<evidence type="ECO:0000259" key="8">
    <source>
        <dbReference type="PROSITE" id="PS50823"/>
    </source>
</evidence>
<dbReference type="GeneID" id="11138853"/>
<dbReference type="InterPro" id="IPR004044">
    <property type="entry name" value="KH_dom_type_2"/>
</dbReference>
<dbReference type="Proteomes" id="UP000001037">
    <property type="component" value="Chromosome"/>
</dbReference>
<evidence type="ECO:0000256" key="5">
    <source>
        <dbReference type="ARBA" id="ARBA00023274"/>
    </source>
</evidence>
<dbReference type="FunFam" id="3.30.300.20:FF:000001">
    <property type="entry name" value="30S ribosomal protein S3"/>
    <property type="match status" value="1"/>
</dbReference>
<dbReference type="NCBIfam" id="TIGR01008">
    <property type="entry name" value="uS3_euk_arch"/>
    <property type="match status" value="1"/>
</dbReference>
<dbReference type="FunCoup" id="G0ECF0">
    <property type="interactions" value="202"/>
</dbReference>
<evidence type="ECO:0000256" key="7">
    <source>
        <dbReference type="SAM" id="MobiDB-lite"/>
    </source>
</evidence>
<dbReference type="Gene3D" id="3.30.300.20">
    <property type="match status" value="1"/>
</dbReference>
<protein>
    <recommendedName>
        <fullName evidence="6">Small ribosomal subunit protein uS3</fullName>
    </recommendedName>
</protein>
<keyword evidence="4 6" id="KW-0689">Ribosomal protein</keyword>
<dbReference type="HOGENOM" id="CLU_058591_1_1_2"/>
<evidence type="ECO:0000256" key="4">
    <source>
        <dbReference type="ARBA" id="ARBA00022980"/>
    </source>
</evidence>
<dbReference type="InterPro" id="IPR036419">
    <property type="entry name" value="Ribosomal_S3_C_sf"/>
</dbReference>
<dbReference type="CDD" id="cd02411">
    <property type="entry name" value="KH-II_30S_S3_arch"/>
    <property type="match status" value="1"/>
</dbReference>
<evidence type="ECO:0000256" key="3">
    <source>
        <dbReference type="ARBA" id="ARBA00022884"/>
    </source>
</evidence>
<dbReference type="InterPro" id="IPR015946">
    <property type="entry name" value="KH_dom-like_a/b"/>
</dbReference>
<feature type="region of interest" description="Disordered" evidence="7">
    <location>
        <begin position="216"/>
        <end position="242"/>
    </location>
</feature>
<name>G0ECF0_PYRF1</name>